<feature type="domain" description="DYW" evidence="3">
    <location>
        <begin position="578"/>
        <end position="670"/>
    </location>
</feature>
<dbReference type="OrthoDB" id="185373at2759"/>
<dbReference type="Pfam" id="PF20431">
    <property type="entry name" value="E_motif"/>
    <property type="match status" value="1"/>
</dbReference>
<dbReference type="Gene3D" id="1.25.40.10">
    <property type="entry name" value="Tetratricopeptide repeat domain"/>
    <property type="match status" value="4"/>
</dbReference>
<evidence type="ECO:0000256" key="1">
    <source>
        <dbReference type="ARBA" id="ARBA00022737"/>
    </source>
</evidence>
<dbReference type="AlphaFoldDB" id="A0A7J6UVN9"/>
<gene>
    <name evidence="4" type="ORF">FRX31_033738</name>
</gene>
<feature type="repeat" description="PPR" evidence="2">
    <location>
        <begin position="102"/>
        <end position="132"/>
    </location>
</feature>
<feature type="repeat" description="PPR" evidence="2">
    <location>
        <begin position="500"/>
        <end position="534"/>
    </location>
</feature>
<name>A0A7J6UVN9_THATH</name>
<dbReference type="FunFam" id="1.25.40.10:FF:000125">
    <property type="entry name" value="Pentatricopeptide repeat-containing protein"/>
    <property type="match status" value="1"/>
</dbReference>
<organism evidence="4 5">
    <name type="scientific">Thalictrum thalictroides</name>
    <name type="common">Rue-anemone</name>
    <name type="synonym">Anemone thalictroides</name>
    <dbReference type="NCBI Taxonomy" id="46969"/>
    <lineage>
        <taxon>Eukaryota</taxon>
        <taxon>Viridiplantae</taxon>
        <taxon>Streptophyta</taxon>
        <taxon>Embryophyta</taxon>
        <taxon>Tracheophyta</taxon>
        <taxon>Spermatophyta</taxon>
        <taxon>Magnoliopsida</taxon>
        <taxon>Ranunculales</taxon>
        <taxon>Ranunculaceae</taxon>
        <taxon>Thalictroideae</taxon>
        <taxon>Thalictrum</taxon>
    </lineage>
</organism>
<dbReference type="Proteomes" id="UP000554482">
    <property type="component" value="Unassembled WGS sequence"/>
</dbReference>
<dbReference type="InterPro" id="IPR011990">
    <property type="entry name" value="TPR-like_helical_dom_sf"/>
</dbReference>
<dbReference type="PROSITE" id="PS51375">
    <property type="entry name" value="PPR"/>
    <property type="match status" value="7"/>
</dbReference>
<feature type="repeat" description="PPR" evidence="2">
    <location>
        <begin position="337"/>
        <end position="367"/>
    </location>
</feature>
<feature type="repeat" description="PPR" evidence="2">
    <location>
        <begin position="40"/>
        <end position="74"/>
    </location>
</feature>
<reference evidence="4 5" key="1">
    <citation type="submission" date="2020-06" db="EMBL/GenBank/DDBJ databases">
        <title>Transcriptomic and genomic resources for Thalictrum thalictroides and T. hernandezii: Facilitating candidate gene discovery in an emerging model plant lineage.</title>
        <authorList>
            <person name="Arias T."/>
            <person name="Riano-Pachon D.M."/>
            <person name="Di Stilio V.S."/>
        </authorList>
    </citation>
    <scope>NUCLEOTIDE SEQUENCE [LARGE SCALE GENOMIC DNA]</scope>
    <source>
        <strain evidence="5">cv. WT478/WT964</strain>
        <tissue evidence="4">Leaves</tissue>
    </source>
</reference>
<evidence type="ECO:0000313" key="4">
    <source>
        <dbReference type="EMBL" id="KAF5176673.1"/>
    </source>
</evidence>
<dbReference type="InterPro" id="IPR002885">
    <property type="entry name" value="PPR_rpt"/>
</dbReference>
<evidence type="ECO:0000256" key="2">
    <source>
        <dbReference type="PROSITE-ProRule" id="PRU00708"/>
    </source>
</evidence>
<dbReference type="InterPro" id="IPR046848">
    <property type="entry name" value="E_motif"/>
</dbReference>
<dbReference type="FunFam" id="1.25.40.10:FF:000348">
    <property type="entry name" value="Pentatricopeptide repeat-containing protein chloroplastic"/>
    <property type="match status" value="1"/>
</dbReference>
<evidence type="ECO:0000313" key="5">
    <source>
        <dbReference type="Proteomes" id="UP000554482"/>
    </source>
</evidence>
<dbReference type="GO" id="GO:0008270">
    <property type="term" value="F:zinc ion binding"/>
    <property type="evidence" value="ECO:0007669"/>
    <property type="project" value="InterPro"/>
</dbReference>
<protein>
    <submittedName>
        <fullName evidence="4">Pentatricopeptide repeat-containing protein</fullName>
    </submittedName>
</protein>
<dbReference type="Pfam" id="PF14432">
    <property type="entry name" value="DYW_deaminase"/>
    <property type="match status" value="1"/>
</dbReference>
<dbReference type="GO" id="GO:0003723">
    <property type="term" value="F:RNA binding"/>
    <property type="evidence" value="ECO:0007669"/>
    <property type="project" value="InterPro"/>
</dbReference>
<keyword evidence="5" id="KW-1185">Reference proteome</keyword>
<dbReference type="GO" id="GO:0048731">
    <property type="term" value="P:system development"/>
    <property type="evidence" value="ECO:0007669"/>
    <property type="project" value="UniProtKB-ARBA"/>
</dbReference>
<dbReference type="Pfam" id="PF13812">
    <property type="entry name" value="PPR_3"/>
    <property type="match status" value="1"/>
</dbReference>
<sequence length="670" mass="74893">MRNLPSIKIDAFVYPILIKFAGKEAVSIHAHVLKLGFDSDSYVRNAVMDMYAKHGPIELARKLFDEMPERAIADWNSMVSGYWKWGYSDEANRLFHYMPEKNVVSWTAMVSGCAKGGDLEMARMYFDMMSEKSVVSWNAMISGYAQKGFAEEAIELFNEMNDTGIKPDETTWVTVISSCSERGDPQLAKSLVGSLDQRRISLNCFVKTALLDMYAKCGDIATSQLIFEEMGTQRTPVSWNAMLSAYARIGDIWSARNLFNEMPERNVVTWNSMIAGYAQNGQSALAVELFKEMTMLKDLKPDEVTMVSVISACGHIGALELGKWITRFATERGINLSISGYNSLISMYSRCGSMEDAKRVFCEMQTRDVVSYNSLIAGFAIHGYGTEAIQLLLKMKANGIEPDRITYVGVLMACSHGGLSKEGWQIFNSIKTPSVDHYACMVDLLGRVGQLDEAKKLVNGMPMMPHAGVYGALLNASCIHKNVELGEYAAYKLFALEPENSGNYSLLAKIYASAGRWQDATRIMGTMKMMGVKKTAGCSWVEHDGEVYQFIAGDRSHKQMAEIHRILEELRKKMRSLGYVADTNFVLRDVEGEEKEEMVGTHSEKLAIGFALIMSEAGTVIRVVKNLRVCGDCHTAIKMIAKVTGREIIVRDNNRFHCFKDGDCSCKDYW</sequence>
<dbReference type="EMBL" id="JABWDY010042398">
    <property type="protein sequence ID" value="KAF5176673.1"/>
    <property type="molecule type" value="Genomic_DNA"/>
</dbReference>
<dbReference type="GO" id="GO:0009451">
    <property type="term" value="P:RNA modification"/>
    <property type="evidence" value="ECO:0007669"/>
    <property type="project" value="InterPro"/>
</dbReference>
<dbReference type="InterPro" id="IPR032867">
    <property type="entry name" value="DYW_dom"/>
</dbReference>
<evidence type="ECO:0000259" key="3">
    <source>
        <dbReference type="Pfam" id="PF14432"/>
    </source>
</evidence>
<dbReference type="PANTHER" id="PTHR47926">
    <property type="entry name" value="PENTATRICOPEPTIDE REPEAT-CONTAINING PROTEIN"/>
    <property type="match status" value="1"/>
</dbReference>
<feature type="repeat" description="PPR" evidence="2">
    <location>
        <begin position="368"/>
        <end position="402"/>
    </location>
</feature>
<feature type="repeat" description="PPR" evidence="2">
    <location>
        <begin position="133"/>
        <end position="167"/>
    </location>
</feature>
<keyword evidence="1" id="KW-0677">Repeat</keyword>
<accession>A0A7J6UVN9</accession>
<dbReference type="Pfam" id="PF01535">
    <property type="entry name" value="PPR"/>
    <property type="match status" value="3"/>
</dbReference>
<proteinExistence type="predicted"/>
<comment type="caution">
    <text evidence="4">The sequence shown here is derived from an EMBL/GenBank/DDBJ whole genome shotgun (WGS) entry which is preliminary data.</text>
</comment>
<dbReference type="SUPFAM" id="SSF48452">
    <property type="entry name" value="TPR-like"/>
    <property type="match status" value="1"/>
</dbReference>
<dbReference type="InterPro" id="IPR046960">
    <property type="entry name" value="PPR_At4g14850-like_plant"/>
</dbReference>
<dbReference type="FunFam" id="1.25.40.10:FF:000184">
    <property type="entry name" value="Pentatricopeptide repeat-containing protein, chloroplastic"/>
    <property type="match status" value="1"/>
</dbReference>
<dbReference type="Pfam" id="PF13041">
    <property type="entry name" value="PPR_2"/>
    <property type="match status" value="3"/>
</dbReference>
<dbReference type="NCBIfam" id="TIGR00756">
    <property type="entry name" value="PPR"/>
    <property type="match status" value="7"/>
</dbReference>
<dbReference type="PANTHER" id="PTHR47926:SF373">
    <property type="entry name" value="TETRATRICOPEPTIDE-LIKE HELICAL DOMAIN SUPERFAMILY, DYW DOMAIN-CONTAINING PROTEIN"/>
    <property type="match status" value="1"/>
</dbReference>
<feature type="repeat" description="PPR" evidence="2">
    <location>
        <begin position="235"/>
        <end position="269"/>
    </location>
</feature>